<organism evidence="4 5">
    <name type="scientific">Bacteroides xylanisolvens</name>
    <dbReference type="NCBI Taxonomy" id="371601"/>
    <lineage>
        <taxon>Bacteria</taxon>
        <taxon>Pseudomonadati</taxon>
        <taxon>Bacteroidota</taxon>
        <taxon>Bacteroidia</taxon>
        <taxon>Bacteroidales</taxon>
        <taxon>Bacteroidaceae</taxon>
        <taxon>Bacteroides</taxon>
    </lineage>
</organism>
<dbReference type="Gene3D" id="2.60.120.260">
    <property type="entry name" value="Galactose-binding domain-like"/>
    <property type="match status" value="1"/>
</dbReference>
<feature type="domain" description="F5/8 type C" evidence="2">
    <location>
        <begin position="300"/>
        <end position="446"/>
    </location>
</feature>
<proteinExistence type="predicted"/>
<evidence type="ECO:0000256" key="1">
    <source>
        <dbReference type="SAM" id="SignalP"/>
    </source>
</evidence>
<evidence type="ECO:0000313" key="4">
    <source>
        <dbReference type="EMBL" id="RHL39218.1"/>
    </source>
</evidence>
<dbReference type="InterPro" id="IPR038081">
    <property type="entry name" value="CalX-like_sf"/>
</dbReference>
<dbReference type="Pfam" id="PF00754">
    <property type="entry name" value="F5_F8_type_C"/>
    <property type="match status" value="1"/>
</dbReference>
<protein>
    <submittedName>
        <fullName evidence="4">DUF4989 domain-containing protein</fullName>
    </submittedName>
</protein>
<evidence type="ECO:0000313" key="5">
    <source>
        <dbReference type="Proteomes" id="UP000284495"/>
    </source>
</evidence>
<dbReference type="PROSITE" id="PS51257">
    <property type="entry name" value="PROKAR_LIPOPROTEIN"/>
    <property type="match status" value="1"/>
</dbReference>
<dbReference type="Proteomes" id="UP000474077">
    <property type="component" value="Unassembled WGS sequence"/>
</dbReference>
<feature type="signal peptide" evidence="1">
    <location>
        <begin position="1"/>
        <end position="21"/>
    </location>
</feature>
<dbReference type="EMBL" id="WDER01000035">
    <property type="protein sequence ID" value="KAB6081810.1"/>
    <property type="molecule type" value="Genomic_DNA"/>
</dbReference>
<evidence type="ECO:0000259" key="2">
    <source>
        <dbReference type="PROSITE" id="PS50022"/>
    </source>
</evidence>
<keyword evidence="1" id="KW-0732">Signal</keyword>
<dbReference type="EMBL" id="QROO01000008">
    <property type="protein sequence ID" value="RHL39218.1"/>
    <property type="molecule type" value="Genomic_DNA"/>
</dbReference>
<sequence length="448" mass="49245">MKVYNTPFLFILALATLFTLASCQDDEALDLETFPVNQPVITINGTEGASKAELNAIYKSDGTLELDGVVSRTYTFNFLASPEDATVTFDVLSTNIPKENIEISSTKAIIPAGATTASVTVTLKDEDFSFAASNYDAVTYELGVKANVEGYKIGTEAIESKVVIKKEAYIASCSIVGSNGNTTLFERAYSNNQIMNPDPISYTFKVELDKPARKDIRINLTTTGLEDKFMKDITVTPAEIIIPAGELSSEDITWGVTDDFLLQTAEEEFYVLKVIASVESEDPVAQINEKKNILIFNVNKVLTNIGLLPDKIASWTSLSKSGWSTTTSNGNGQVLIDGSGGDEGSDIYTSNDNFWFIVDMQTEKTLNGLGVDYYYNYDGLSAPRNATISTSLDNTTWEKQGTKETPQVASHYFQLYEPVHARYVKVELSGKYGNYLDLTEVYMYGSEN</sequence>
<dbReference type="InterPro" id="IPR000421">
    <property type="entry name" value="FA58C"/>
</dbReference>
<dbReference type="AlphaFoldDB" id="A0A415KSK7"/>
<dbReference type="Proteomes" id="UP000284495">
    <property type="component" value="Unassembled WGS sequence"/>
</dbReference>
<dbReference type="InterPro" id="IPR008979">
    <property type="entry name" value="Galactose-bd-like_sf"/>
</dbReference>
<dbReference type="SUPFAM" id="SSF141072">
    <property type="entry name" value="CalX-like"/>
    <property type="match status" value="1"/>
</dbReference>
<dbReference type="InterPro" id="IPR032152">
    <property type="entry name" value="DUF4989"/>
</dbReference>
<dbReference type="Pfam" id="PF16379">
    <property type="entry name" value="DUF4989"/>
    <property type="match status" value="1"/>
</dbReference>
<accession>A0A415KSK7</accession>
<reference evidence="3 6" key="2">
    <citation type="journal article" date="2019" name="Nat. Med.">
        <title>A library of human gut bacterial isolates paired with longitudinal multiomics data enables mechanistic microbiome research.</title>
        <authorList>
            <person name="Poyet M."/>
            <person name="Groussin M."/>
            <person name="Gibbons S.M."/>
            <person name="Avila-Pacheco J."/>
            <person name="Jiang X."/>
            <person name="Kearney S.M."/>
            <person name="Perrotta A.R."/>
            <person name="Berdy B."/>
            <person name="Zhao S."/>
            <person name="Lieberman T.D."/>
            <person name="Swanson P.K."/>
            <person name="Smith M."/>
            <person name="Roesemann S."/>
            <person name="Alexander J.E."/>
            <person name="Rich S.A."/>
            <person name="Livny J."/>
            <person name="Vlamakis H."/>
            <person name="Clish C."/>
            <person name="Bullock K."/>
            <person name="Deik A."/>
            <person name="Scott J."/>
            <person name="Pierce K.A."/>
            <person name="Xavier R.J."/>
            <person name="Alm E.J."/>
        </authorList>
    </citation>
    <scope>NUCLEOTIDE SEQUENCE [LARGE SCALE GENOMIC DNA]</scope>
    <source>
        <strain evidence="3 6">BIOML-A73</strain>
    </source>
</reference>
<name>A0A415KSK7_9BACE</name>
<evidence type="ECO:0000313" key="3">
    <source>
        <dbReference type="EMBL" id="KAB6081810.1"/>
    </source>
</evidence>
<reference evidence="4 5" key="1">
    <citation type="submission" date="2018-08" db="EMBL/GenBank/DDBJ databases">
        <title>A genome reference for cultivated species of the human gut microbiota.</title>
        <authorList>
            <person name="Zou Y."/>
            <person name="Xue W."/>
            <person name="Luo G."/>
        </authorList>
    </citation>
    <scope>NUCLEOTIDE SEQUENCE [LARGE SCALE GENOMIC DNA]</scope>
    <source>
        <strain evidence="4 5">AF38-2</strain>
    </source>
</reference>
<evidence type="ECO:0000313" key="6">
    <source>
        <dbReference type="Proteomes" id="UP000474077"/>
    </source>
</evidence>
<dbReference type="SUPFAM" id="SSF49785">
    <property type="entry name" value="Galactose-binding domain-like"/>
    <property type="match status" value="1"/>
</dbReference>
<dbReference type="RefSeq" id="WP_118218729.1">
    <property type="nucleotide sequence ID" value="NZ_JAQEAW010000005.1"/>
</dbReference>
<gene>
    <name evidence="4" type="ORF">DW027_08305</name>
    <name evidence="3" type="ORF">GA560_13675</name>
</gene>
<feature type="chain" id="PRO_5033419503" evidence="1">
    <location>
        <begin position="22"/>
        <end position="448"/>
    </location>
</feature>
<comment type="caution">
    <text evidence="4">The sequence shown here is derived from an EMBL/GenBank/DDBJ whole genome shotgun (WGS) entry which is preliminary data.</text>
</comment>
<dbReference type="PROSITE" id="PS50022">
    <property type="entry name" value="FA58C_3"/>
    <property type="match status" value="1"/>
</dbReference>